<comment type="caution">
    <text evidence="1">The sequence shown here is derived from an EMBL/GenBank/DDBJ whole genome shotgun (WGS) entry which is preliminary data.</text>
</comment>
<dbReference type="EMBL" id="BPLQ01009652">
    <property type="protein sequence ID" value="GIY45613.1"/>
    <property type="molecule type" value="Genomic_DNA"/>
</dbReference>
<evidence type="ECO:0000313" key="1">
    <source>
        <dbReference type="EMBL" id="GIY45613.1"/>
    </source>
</evidence>
<accession>A0AAV4TGA6</accession>
<protein>
    <submittedName>
        <fullName evidence="1">Uncharacterized protein</fullName>
    </submittedName>
</protein>
<evidence type="ECO:0000313" key="2">
    <source>
        <dbReference type="Proteomes" id="UP001054837"/>
    </source>
</evidence>
<sequence>MAVIEEDAVISTLLPQFFRTTTFYCINARPPYLFFRRTHDHMTKTCNLTVTQKFQFAVLHNNHNRYPSTYLIEPSELHSIEIPIITDNAITKPNDPDVLL</sequence>
<gene>
    <name evidence="1" type="ORF">CDAR_415051</name>
</gene>
<proteinExistence type="predicted"/>
<dbReference type="AlphaFoldDB" id="A0AAV4TGA6"/>
<dbReference type="Proteomes" id="UP001054837">
    <property type="component" value="Unassembled WGS sequence"/>
</dbReference>
<keyword evidence="2" id="KW-1185">Reference proteome</keyword>
<reference evidence="1 2" key="1">
    <citation type="submission" date="2021-06" db="EMBL/GenBank/DDBJ databases">
        <title>Caerostris darwini draft genome.</title>
        <authorList>
            <person name="Kono N."/>
            <person name="Arakawa K."/>
        </authorList>
    </citation>
    <scope>NUCLEOTIDE SEQUENCE [LARGE SCALE GENOMIC DNA]</scope>
</reference>
<name>A0AAV4TGA6_9ARAC</name>
<organism evidence="1 2">
    <name type="scientific">Caerostris darwini</name>
    <dbReference type="NCBI Taxonomy" id="1538125"/>
    <lineage>
        <taxon>Eukaryota</taxon>
        <taxon>Metazoa</taxon>
        <taxon>Ecdysozoa</taxon>
        <taxon>Arthropoda</taxon>
        <taxon>Chelicerata</taxon>
        <taxon>Arachnida</taxon>
        <taxon>Araneae</taxon>
        <taxon>Araneomorphae</taxon>
        <taxon>Entelegynae</taxon>
        <taxon>Araneoidea</taxon>
        <taxon>Araneidae</taxon>
        <taxon>Caerostris</taxon>
    </lineage>
</organism>